<dbReference type="InterPro" id="IPR036164">
    <property type="entry name" value="bL21-like_sf"/>
</dbReference>
<dbReference type="GO" id="GO:0003735">
    <property type="term" value="F:structural constituent of ribosome"/>
    <property type="evidence" value="ECO:0007669"/>
    <property type="project" value="TreeGrafter"/>
</dbReference>
<protein>
    <recommendedName>
        <fullName evidence="2">Large ribosomal subunit protein bL21m</fullName>
    </recommendedName>
</protein>
<keyword evidence="3" id="KW-0687">Ribonucleoprotein</keyword>
<evidence type="ECO:0000313" key="4">
    <source>
        <dbReference type="Proteomes" id="UP000009328"/>
    </source>
</evidence>
<dbReference type="FunCoup" id="K0KZ85">
    <property type="interactions" value="216"/>
</dbReference>
<proteinExistence type="inferred from homology"/>
<dbReference type="EMBL" id="CAIF01000245">
    <property type="protein sequence ID" value="CCH46438.1"/>
    <property type="molecule type" value="Genomic_DNA"/>
</dbReference>
<dbReference type="GO" id="GO:0005762">
    <property type="term" value="C:mitochondrial large ribosomal subunit"/>
    <property type="evidence" value="ECO:0007669"/>
    <property type="project" value="TreeGrafter"/>
</dbReference>
<sequence>MNSLFRSALRSSIRQPLVGKSFTKPVSTRFFNNSSILFNQNASNTTTTTPIFNQEIKESSSSVSQDSLWPLKLSNELYAIVKVHSNPFLVTKGDIMTLPYHLKTAEVGDILNFTDVSCVGSRNFTLNDDPIDTNLISVKGVVIEKTKMPMRITEVTKRRNRRVRHAISKPHKTLVRVTEIELK</sequence>
<dbReference type="STRING" id="1206466.K0KZ85"/>
<dbReference type="Proteomes" id="UP000009328">
    <property type="component" value="Unassembled WGS sequence"/>
</dbReference>
<accession>K0KZ85</accession>
<reference evidence="3 4" key="1">
    <citation type="journal article" date="2012" name="Eukaryot. Cell">
        <title>Draft genome sequence of Wickerhamomyces ciferrii NRRL Y-1031 F-60-10.</title>
        <authorList>
            <person name="Schneider J."/>
            <person name="Andrea H."/>
            <person name="Blom J."/>
            <person name="Jaenicke S."/>
            <person name="Ruckert C."/>
            <person name="Schorsch C."/>
            <person name="Szczepanowski R."/>
            <person name="Farwick M."/>
            <person name="Goesmann A."/>
            <person name="Puhler A."/>
            <person name="Schaffer S."/>
            <person name="Tauch A."/>
            <person name="Kohler T."/>
            <person name="Brinkrolf K."/>
        </authorList>
    </citation>
    <scope>NUCLEOTIDE SEQUENCE [LARGE SCALE GENOMIC DNA]</scope>
    <source>
        <strain evidence="4">ATCC 14091 / BCRC 22168 / CBS 111 / JCM 3599 / NBRC 0793 / NRRL Y-1031 F-60-10</strain>
    </source>
</reference>
<dbReference type="HOGENOM" id="CLU_061463_2_0_1"/>
<comment type="caution">
    <text evidence="3">The sequence shown here is derived from an EMBL/GenBank/DDBJ whole genome shotgun (WGS) entry which is preliminary data.</text>
</comment>
<dbReference type="AlphaFoldDB" id="K0KZ85"/>
<evidence type="ECO:0000256" key="2">
    <source>
        <dbReference type="ARBA" id="ARBA00044129"/>
    </source>
</evidence>
<name>K0KZ85_WICCF</name>
<dbReference type="InterPro" id="IPR028909">
    <property type="entry name" value="bL21-like"/>
</dbReference>
<dbReference type="InParanoid" id="K0KZ85"/>
<keyword evidence="3" id="KW-0689">Ribosomal protein</keyword>
<evidence type="ECO:0000256" key="1">
    <source>
        <dbReference type="ARBA" id="ARBA00008563"/>
    </source>
</evidence>
<dbReference type="SUPFAM" id="SSF141091">
    <property type="entry name" value="L21p-like"/>
    <property type="match status" value="1"/>
</dbReference>
<dbReference type="PANTHER" id="PTHR21349">
    <property type="entry name" value="50S RIBOSOMAL PROTEIN L21"/>
    <property type="match status" value="1"/>
</dbReference>
<gene>
    <name evidence="3" type="ORF">BN7_6032</name>
</gene>
<dbReference type="Pfam" id="PF00829">
    <property type="entry name" value="Ribosomal_L21p"/>
    <property type="match status" value="1"/>
</dbReference>
<dbReference type="eggNOG" id="ENOG502S1KI">
    <property type="taxonomic scope" value="Eukaryota"/>
</dbReference>
<dbReference type="PANTHER" id="PTHR21349:SF0">
    <property type="entry name" value="LARGE RIBOSOMAL SUBUNIT PROTEIN BL21M"/>
    <property type="match status" value="1"/>
</dbReference>
<comment type="similarity">
    <text evidence="1">Belongs to the bacterial ribosomal protein bL21 family.</text>
</comment>
<organism evidence="3 4">
    <name type="scientific">Wickerhamomyces ciferrii (strain ATCC 14091 / BCRC 22168 / CBS 111 / JCM 3599 / NBRC 0793 / NRRL Y-1031 F-60-10)</name>
    <name type="common">Yeast</name>
    <name type="synonym">Pichia ciferrii</name>
    <dbReference type="NCBI Taxonomy" id="1206466"/>
    <lineage>
        <taxon>Eukaryota</taxon>
        <taxon>Fungi</taxon>
        <taxon>Dikarya</taxon>
        <taxon>Ascomycota</taxon>
        <taxon>Saccharomycotina</taxon>
        <taxon>Saccharomycetes</taxon>
        <taxon>Phaffomycetales</taxon>
        <taxon>Wickerhamomycetaceae</taxon>
        <taxon>Wickerhamomyces</taxon>
    </lineage>
</organism>
<evidence type="ECO:0000313" key="3">
    <source>
        <dbReference type="EMBL" id="CCH46438.1"/>
    </source>
</evidence>
<keyword evidence="4" id="KW-1185">Reference proteome</keyword>